<dbReference type="EMBL" id="JAVDWR010000010">
    <property type="protein sequence ID" value="MDR7121959.1"/>
    <property type="molecule type" value="Genomic_DNA"/>
</dbReference>
<proteinExistence type="predicted"/>
<evidence type="ECO:0000313" key="2">
    <source>
        <dbReference type="EMBL" id="MDR7121959.1"/>
    </source>
</evidence>
<comment type="caution">
    <text evidence="2">The sequence shown here is derived from an EMBL/GenBank/DDBJ whole genome shotgun (WGS) entry which is preliminary data.</text>
</comment>
<gene>
    <name evidence="2" type="ORF">J2W69_002916</name>
</gene>
<dbReference type="Proteomes" id="UP001257909">
    <property type="component" value="Unassembled WGS sequence"/>
</dbReference>
<feature type="compositionally biased region" description="Polar residues" evidence="1">
    <location>
        <begin position="1"/>
        <end position="11"/>
    </location>
</feature>
<organism evidence="2 3">
    <name type="scientific">Rheinheimera soli</name>
    <dbReference type="NCBI Taxonomy" id="443616"/>
    <lineage>
        <taxon>Bacteria</taxon>
        <taxon>Pseudomonadati</taxon>
        <taxon>Pseudomonadota</taxon>
        <taxon>Gammaproteobacteria</taxon>
        <taxon>Chromatiales</taxon>
        <taxon>Chromatiaceae</taxon>
        <taxon>Rheinheimera</taxon>
    </lineage>
</organism>
<evidence type="ECO:0000313" key="3">
    <source>
        <dbReference type="Proteomes" id="UP001257909"/>
    </source>
</evidence>
<name>A0ABU1W1X4_9GAMM</name>
<keyword evidence="3" id="KW-1185">Reference proteome</keyword>
<accession>A0ABU1W1X4</accession>
<sequence length="29" mass="3133">MKNWQDRQFPQPQAASQAARQGAAYGGAV</sequence>
<protein>
    <submittedName>
        <fullName evidence="2">Uncharacterized protein</fullName>
    </submittedName>
</protein>
<feature type="region of interest" description="Disordered" evidence="1">
    <location>
        <begin position="1"/>
        <end position="29"/>
    </location>
</feature>
<reference evidence="2 3" key="1">
    <citation type="submission" date="2023-07" db="EMBL/GenBank/DDBJ databases">
        <title>Sorghum-associated microbial communities from plants grown in Nebraska, USA.</title>
        <authorList>
            <person name="Schachtman D."/>
        </authorList>
    </citation>
    <scope>NUCLEOTIDE SEQUENCE [LARGE SCALE GENOMIC DNA]</scope>
    <source>
        <strain evidence="2 3">4138</strain>
    </source>
</reference>
<feature type="compositionally biased region" description="Low complexity" evidence="1">
    <location>
        <begin position="13"/>
        <end position="23"/>
    </location>
</feature>
<evidence type="ECO:0000256" key="1">
    <source>
        <dbReference type="SAM" id="MobiDB-lite"/>
    </source>
</evidence>